<accession>A0A917SR69</accession>
<feature type="region of interest" description="Disordered" evidence="2">
    <location>
        <begin position="268"/>
        <end position="289"/>
    </location>
</feature>
<reference evidence="3" key="2">
    <citation type="submission" date="2020-09" db="EMBL/GenBank/DDBJ databases">
        <authorList>
            <person name="Sun Q."/>
            <person name="Zhou Y."/>
        </authorList>
    </citation>
    <scope>NUCLEOTIDE SEQUENCE</scope>
    <source>
        <strain evidence="3">CGMCC 4.7308</strain>
    </source>
</reference>
<dbReference type="PANTHER" id="PTHR36512:SF3">
    <property type="entry name" value="BLR5678 PROTEIN"/>
    <property type="match status" value="1"/>
</dbReference>
<protein>
    <recommendedName>
        <fullName evidence="5">L-aminopeptidase/D-esterase-like protein</fullName>
    </recommendedName>
</protein>
<evidence type="ECO:0008006" key="5">
    <source>
        <dbReference type="Google" id="ProtNLM"/>
    </source>
</evidence>
<organism evidence="3 4">
    <name type="scientific">Nakamurella endophytica</name>
    <dbReference type="NCBI Taxonomy" id="1748367"/>
    <lineage>
        <taxon>Bacteria</taxon>
        <taxon>Bacillati</taxon>
        <taxon>Actinomycetota</taxon>
        <taxon>Actinomycetes</taxon>
        <taxon>Nakamurellales</taxon>
        <taxon>Nakamurellaceae</taxon>
        <taxon>Nakamurella</taxon>
    </lineage>
</organism>
<name>A0A917SR69_9ACTN</name>
<reference evidence="3" key="1">
    <citation type="journal article" date="2014" name="Int. J. Syst. Evol. Microbiol.">
        <title>Complete genome sequence of Corynebacterium casei LMG S-19264T (=DSM 44701T), isolated from a smear-ripened cheese.</title>
        <authorList>
            <consortium name="US DOE Joint Genome Institute (JGI-PGF)"/>
            <person name="Walter F."/>
            <person name="Albersmeier A."/>
            <person name="Kalinowski J."/>
            <person name="Ruckert C."/>
        </authorList>
    </citation>
    <scope>NUCLEOTIDE SEQUENCE</scope>
    <source>
        <strain evidence="3">CGMCC 4.7308</strain>
    </source>
</reference>
<dbReference type="Pfam" id="PF03576">
    <property type="entry name" value="Peptidase_S58"/>
    <property type="match status" value="1"/>
</dbReference>
<evidence type="ECO:0000256" key="2">
    <source>
        <dbReference type="SAM" id="MobiDB-lite"/>
    </source>
</evidence>
<dbReference type="AlphaFoldDB" id="A0A917SR69"/>
<comment type="caution">
    <text evidence="3">The sequence shown here is derived from an EMBL/GenBank/DDBJ whole genome shotgun (WGS) entry which is preliminary data.</text>
</comment>
<evidence type="ECO:0000313" key="4">
    <source>
        <dbReference type="Proteomes" id="UP000655208"/>
    </source>
</evidence>
<dbReference type="RefSeq" id="WP_188940551.1">
    <property type="nucleotide sequence ID" value="NZ_BMNA01000002.1"/>
</dbReference>
<dbReference type="GO" id="GO:0004177">
    <property type="term" value="F:aminopeptidase activity"/>
    <property type="evidence" value="ECO:0007669"/>
    <property type="project" value="TreeGrafter"/>
</dbReference>
<gene>
    <name evidence="3" type="ORF">GCM10011594_11770</name>
</gene>
<dbReference type="InterPro" id="IPR005321">
    <property type="entry name" value="Peptidase_S58_DmpA"/>
</dbReference>
<dbReference type="Proteomes" id="UP000655208">
    <property type="component" value="Unassembled WGS sequence"/>
</dbReference>
<evidence type="ECO:0000256" key="1">
    <source>
        <dbReference type="ARBA" id="ARBA00007068"/>
    </source>
</evidence>
<dbReference type="PANTHER" id="PTHR36512">
    <property type="entry name" value="D-AMINOPEPTIDASE"/>
    <property type="match status" value="1"/>
</dbReference>
<dbReference type="EMBL" id="BMNA01000002">
    <property type="protein sequence ID" value="GGL93546.1"/>
    <property type="molecule type" value="Genomic_DNA"/>
</dbReference>
<proteinExistence type="inferred from homology"/>
<evidence type="ECO:0000313" key="3">
    <source>
        <dbReference type="EMBL" id="GGL93546.1"/>
    </source>
</evidence>
<dbReference type="SUPFAM" id="SSF56266">
    <property type="entry name" value="DmpA/ArgJ-like"/>
    <property type="match status" value="1"/>
</dbReference>
<keyword evidence="4" id="KW-1185">Reference proteome</keyword>
<dbReference type="Gene3D" id="3.60.70.12">
    <property type="entry name" value="L-amino peptidase D-ALA esterase/amidase"/>
    <property type="match status" value="1"/>
</dbReference>
<sequence>MTATVPAGPPVAGPRNALTDVAGLRVGHHERSDGGYLTGTTVVLAPPGGMVAGVDVRGGAPGTRETDLLHPTASLQRVHAVTLTGGSAFGLAAAGGVALALEERGVGFDVGPGLDAAGADPAGGPAVPPVVPIVPAAVLFDLGRGGVFRARPDEAFGRAAVEDALRADADRMTRSGLVGAGTGALTCGIKGGLGMASAVLGGTVTVAAMVVANAVGSPLDPRTGELLGARWLLPGDAPDLRSPDPDDARTLAELVATRDPFLTVPSRSQGIEEAEESDDAVSVGPAGTSDGATSIRATTLVVVATDATLSKSQCTKLAGTAHDGLARALNPVHTAYDGDTVFGVSTAQGPVPDEIGLHRILTVSADVVTRALVRALLAARSVATPGGNWSSYSDLAPSAVGSR</sequence>
<comment type="similarity">
    <text evidence="1">Belongs to the peptidase S58 family.</text>
</comment>
<dbReference type="InterPro" id="IPR016117">
    <property type="entry name" value="ArgJ-like_dom_sf"/>
</dbReference>